<sequence length="404" mass="46349">MAAFQKIRIRSYDGKMDKDGVDDLLTRCEVGPMEKFFLFTDNLGDPISRIRNSPVYDMLLAELNDEIVGVIQGTIKLVTIHKSPKEHLAKVGYILGLRVSPLHRRKGIALSLVNQMEKWFKTHQVDYSYMATEKDNEACTNLFINKLGYTKFRTPSILVNPVNNNKNLSRLRLSSKVGILKLNIQQAEFLYRKFVSSTEFFPHDINRILSNKLSLGTWLAYFRADRDQLVLEKDVVKEVPKSNWAMLSVWKSSEVFKLRVGNPTLTCMLYSKISSLIFPCFSSSIVPDLENPFGFLFMYGIYNEGPKSGKLIRALCKMVHNLAKETDDCIKAVVTEVGGRDKIMLRNHIPHWKLLSSPEDLWCIKALKYEEKSLQQHQHLDTDRLMKKAPPETADAIFVDPREV</sequence>
<gene>
    <name evidence="2" type="ORF">OLC1_LOCUS15424</name>
</gene>
<dbReference type="PANTHER" id="PTHR47370:SF1">
    <property type="entry name" value="ACYL-COA N-ACYLTRANSFERASES (NAT) SUPERFAMILY PROTEIN"/>
    <property type="match status" value="1"/>
</dbReference>
<dbReference type="PANTHER" id="PTHR47370">
    <property type="entry name" value="ACYL-COA N-ACYLTRANSFERASES (NAT) SUPERFAMILY PROTEIN"/>
    <property type="match status" value="1"/>
</dbReference>
<evidence type="ECO:0000313" key="3">
    <source>
        <dbReference type="Proteomes" id="UP001161247"/>
    </source>
</evidence>
<dbReference type="InterPro" id="IPR016181">
    <property type="entry name" value="Acyl_CoA_acyltransferase"/>
</dbReference>
<dbReference type="EMBL" id="OX459122">
    <property type="protein sequence ID" value="CAI9107018.1"/>
    <property type="molecule type" value="Genomic_DNA"/>
</dbReference>
<evidence type="ECO:0000313" key="2">
    <source>
        <dbReference type="EMBL" id="CAI9107018.1"/>
    </source>
</evidence>
<feature type="domain" description="N-acetyltransferase" evidence="1">
    <location>
        <begin position="7"/>
        <end position="169"/>
    </location>
</feature>
<protein>
    <submittedName>
        <fullName evidence="2">OLC1v1006283C1</fullName>
    </submittedName>
</protein>
<dbReference type="PROSITE" id="PS51186">
    <property type="entry name" value="GNAT"/>
    <property type="match status" value="1"/>
</dbReference>
<name>A0AAV1DH51_OLDCO</name>
<dbReference type="Gene3D" id="3.40.630.30">
    <property type="match status" value="1"/>
</dbReference>
<dbReference type="InterPro" id="IPR052810">
    <property type="entry name" value="Plant_NAT"/>
</dbReference>
<dbReference type="InterPro" id="IPR000182">
    <property type="entry name" value="GNAT_dom"/>
</dbReference>
<dbReference type="Proteomes" id="UP001161247">
    <property type="component" value="Chromosome 5"/>
</dbReference>
<evidence type="ECO:0000259" key="1">
    <source>
        <dbReference type="PROSITE" id="PS51186"/>
    </source>
</evidence>
<dbReference type="AlphaFoldDB" id="A0AAV1DH51"/>
<reference evidence="2" key="1">
    <citation type="submission" date="2023-03" db="EMBL/GenBank/DDBJ databases">
        <authorList>
            <person name="Julca I."/>
        </authorList>
    </citation>
    <scope>NUCLEOTIDE SEQUENCE</scope>
</reference>
<dbReference type="Pfam" id="PF00583">
    <property type="entry name" value="Acetyltransf_1"/>
    <property type="match status" value="1"/>
</dbReference>
<accession>A0AAV1DH51</accession>
<keyword evidence="3" id="KW-1185">Reference proteome</keyword>
<dbReference type="GO" id="GO:0016747">
    <property type="term" value="F:acyltransferase activity, transferring groups other than amino-acyl groups"/>
    <property type="evidence" value="ECO:0007669"/>
    <property type="project" value="InterPro"/>
</dbReference>
<proteinExistence type="predicted"/>
<dbReference type="SUPFAM" id="SSF55729">
    <property type="entry name" value="Acyl-CoA N-acyltransferases (Nat)"/>
    <property type="match status" value="1"/>
</dbReference>
<dbReference type="CDD" id="cd04301">
    <property type="entry name" value="NAT_SF"/>
    <property type="match status" value="1"/>
</dbReference>
<organism evidence="2 3">
    <name type="scientific">Oldenlandia corymbosa var. corymbosa</name>
    <dbReference type="NCBI Taxonomy" id="529605"/>
    <lineage>
        <taxon>Eukaryota</taxon>
        <taxon>Viridiplantae</taxon>
        <taxon>Streptophyta</taxon>
        <taxon>Embryophyta</taxon>
        <taxon>Tracheophyta</taxon>
        <taxon>Spermatophyta</taxon>
        <taxon>Magnoliopsida</taxon>
        <taxon>eudicotyledons</taxon>
        <taxon>Gunneridae</taxon>
        <taxon>Pentapetalae</taxon>
        <taxon>asterids</taxon>
        <taxon>lamiids</taxon>
        <taxon>Gentianales</taxon>
        <taxon>Rubiaceae</taxon>
        <taxon>Rubioideae</taxon>
        <taxon>Spermacoceae</taxon>
        <taxon>Hedyotis-Oldenlandia complex</taxon>
        <taxon>Oldenlandia</taxon>
    </lineage>
</organism>